<sequence>MNFTDFKAAGIKEENRQNRPATAGYTFIQFLDRICEVEALKEKLSPEKCGRGRTSRAHRALVVPSSECSWETSKCSE</sequence>
<dbReference type="Proteomes" id="UP000054324">
    <property type="component" value="Unassembled WGS sequence"/>
</dbReference>
<organism evidence="1 2">
    <name type="scientific">Opisthorchis viverrini</name>
    <name type="common">Southeast Asian liver fluke</name>
    <dbReference type="NCBI Taxonomy" id="6198"/>
    <lineage>
        <taxon>Eukaryota</taxon>
        <taxon>Metazoa</taxon>
        <taxon>Spiralia</taxon>
        <taxon>Lophotrochozoa</taxon>
        <taxon>Platyhelminthes</taxon>
        <taxon>Trematoda</taxon>
        <taxon>Digenea</taxon>
        <taxon>Opisthorchiida</taxon>
        <taxon>Opisthorchiata</taxon>
        <taxon>Opisthorchiidae</taxon>
        <taxon>Opisthorchis</taxon>
    </lineage>
</organism>
<dbReference type="KEGG" id="ovi:T265_03254"/>
<accession>A0A074ZSA6</accession>
<dbReference type="CTD" id="20317441"/>
<name>A0A074ZSA6_OPIVI</name>
<dbReference type="AlphaFoldDB" id="A0A074ZSA6"/>
<dbReference type="GeneID" id="20317441"/>
<keyword evidence="2" id="KW-1185">Reference proteome</keyword>
<dbReference type="EMBL" id="KL596663">
    <property type="protein sequence ID" value="KER30308.1"/>
    <property type="molecule type" value="Genomic_DNA"/>
</dbReference>
<evidence type="ECO:0000313" key="1">
    <source>
        <dbReference type="EMBL" id="KER30308.1"/>
    </source>
</evidence>
<evidence type="ECO:0000313" key="2">
    <source>
        <dbReference type="Proteomes" id="UP000054324"/>
    </source>
</evidence>
<gene>
    <name evidence="1" type="ORF">T265_03254</name>
</gene>
<dbReference type="RefSeq" id="XP_009165951.1">
    <property type="nucleotide sequence ID" value="XM_009167687.1"/>
</dbReference>
<reference evidence="1 2" key="1">
    <citation type="submission" date="2013-11" db="EMBL/GenBank/DDBJ databases">
        <title>Opisthorchis viverrini - life in the bile duct.</title>
        <authorList>
            <person name="Young N.D."/>
            <person name="Nagarajan N."/>
            <person name="Lin S.J."/>
            <person name="Korhonen P.K."/>
            <person name="Jex A.R."/>
            <person name="Hall R.S."/>
            <person name="Safavi-Hemami H."/>
            <person name="Kaewkong W."/>
            <person name="Bertrand D."/>
            <person name="Gao S."/>
            <person name="Seet Q."/>
            <person name="Wongkham S."/>
            <person name="Teh B.T."/>
            <person name="Wongkham C."/>
            <person name="Intapan P.M."/>
            <person name="Maleewong W."/>
            <person name="Yang X."/>
            <person name="Hu M."/>
            <person name="Wang Z."/>
            <person name="Hofmann A."/>
            <person name="Sternberg P.W."/>
            <person name="Tan P."/>
            <person name="Wang J."/>
            <person name="Gasser R.B."/>
        </authorList>
    </citation>
    <scope>NUCLEOTIDE SEQUENCE [LARGE SCALE GENOMIC DNA]</scope>
</reference>
<protein>
    <submittedName>
        <fullName evidence="1">Uncharacterized protein</fullName>
    </submittedName>
</protein>
<proteinExistence type="predicted"/>